<feature type="domain" description="GGDEF" evidence="2">
    <location>
        <begin position="391"/>
        <end position="516"/>
    </location>
</feature>
<dbReference type="RefSeq" id="WP_020511901.1">
    <property type="nucleotide sequence ID" value="NZ_JBIAZU010000011.1"/>
</dbReference>
<dbReference type="Proteomes" id="UP001602245">
    <property type="component" value="Unassembled WGS sequence"/>
</dbReference>
<sequence>MQDSSRRAARLLERAQAGEADEVLAEVTELMRAPGGDLACMRFVRVVVQIVRGDTPAVLEEVELMLRAAEAEGSHGWRACALGTRSSERLRLGEVDNDQYDVDAALRDLSAAEAALRGGSDPVAAVNARVAIALGYLNLRLYELAGPQFEAAYEISAADPEQNGNRAMWLTNLAEMHLHWALELYQVDEVAEAEEHTTAAERFGRQGAAEASGAEADTWRDMALLMAACARADRSDPAGASVDIARYLAAQQVRGIAESRLAFSRPFHAVALKRSGRLAEALVVMSSAVSALPPDAGWLITAATHRTHAVLLAARGSADAQAGLTYGDTLAAAMWRQRQQTLHTAATLKSLEALRAKHEQATRAADLDPLTGIANRRAFDRAIHRAQTLPGAVTVMIIDTDKFKQINDTLGHPAGDTALRSIARALSAELRDTDLIARLGGDEFGVLLPDASPATAASMAARMLTAVRALPDCPATISIGMAAAPAVALVDALQRADQAMYEAKRAGGDAIRASHRDARRHVLHHDPRVTEPDPLTGPRLG</sequence>
<organism evidence="3 4">
    <name type="scientific">Paractinoplanes globisporus</name>
    <dbReference type="NCBI Taxonomy" id="113565"/>
    <lineage>
        <taxon>Bacteria</taxon>
        <taxon>Bacillati</taxon>
        <taxon>Actinomycetota</taxon>
        <taxon>Actinomycetes</taxon>
        <taxon>Micromonosporales</taxon>
        <taxon>Micromonosporaceae</taxon>
        <taxon>Paractinoplanes</taxon>
    </lineage>
</organism>
<dbReference type="CDD" id="cd01949">
    <property type="entry name" value="GGDEF"/>
    <property type="match status" value="1"/>
</dbReference>
<reference evidence="3 4" key="1">
    <citation type="submission" date="2024-10" db="EMBL/GenBank/DDBJ databases">
        <title>The Natural Products Discovery Center: Release of the First 8490 Sequenced Strains for Exploring Actinobacteria Biosynthetic Diversity.</title>
        <authorList>
            <person name="Kalkreuter E."/>
            <person name="Kautsar S.A."/>
            <person name="Yang D."/>
            <person name="Bader C.D."/>
            <person name="Teijaro C.N."/>
            <person name="Fluegel L."/>
            <person name="Davis C.M."/>
            <person name="Simpson J.R."/>
            <person name="Lauterbach L."/>
            <person name="Steele A.D."/>
            <person name="Gui C."/>
            <person name="Meng S."/>
            <person name="Li G."/>
            <person name="Viehrig K."/>
            <person name="Ye F."/>
            <person name="Su P."/>
            <person name="Kiefer A.F."/>
            <person name="Nichols A."/>
            <person name="Cepeda A.J."/>
            <person name="Yan W."/>
            <person name="Fan B."/>
            <person name="Jiang Y."/>
            <person name="Adhikari A."/>
            <person name="Zheng C.-J."/>
            <person name="Schuster L."/>
            <person name="Cowan T.M."/>
            <person name="Smanski M.J."/>
            <person name="Chevrette M.G."/>
            <person name="De Carvalho L.P.S."/>
            <person name="Shen B."/>
        </authorList>
    </citation>
    <scope>NUCLEOTIDE SEQUENCE [LARGE SCALE GENOMIC DNA]</scope>
    <source>
        <strain evidence="3 4">NPDC000087</strain>
    </source>
</reference>
<evidence type="ECO:0000313" key="4">
    <source>
        <dbReference type="Proteomes" id="UP001602245"/>
    </source>
</evidence>
<proteinExistence type="predicted"/>
<dbReference type="PROSITE" id="PS50887">
    <property type="entry name" value="GGDEF"/>
    <property type="match status" value="1"/>
</dbReference>
<dbReference type="PANTHER" id="PTHR46663:SF2">
    <property type="entry name" value="GGDEF DOMAIN-CONTAINING PROTEIN"/>
    <property type="match status" value="1"/>
</dbReference>
<dbReference type="Pfam" id="PF00990">
    <property type="entry name" value="GGDEF"/>
    <property type="match status" value="1"/>
</dbReference>
<dbReference type="EMBL" id="JBIAZU010000011">
    <property type="protein sequence ID" value="MFF5297389.1"/>
    <property type="molecule type" value="Genomic_DNA"/>
</dbReference>
<dbReference type="EC" id="2.7.7.65" evidence="3"/>
<evidence type="ECO:0000256" key="1">
    <source>
        <dbReference type="SAM" id="MobiDB-lite"/>
    </source>
</evidence>
<keyword evidence="4" id="KW-1185">Reference proteome</keyword>
<dbReference type="Gene3D" id="3.30.70.270">
    <property type="match status" value="1"/>
</dbReference>
<accession>A0ABW6WXV3</accession>
<protein>
    <submittedName>
        <fullName evidence="3">Diguanylate cyclase domain-containing protein</fullName>
        <ecNumber evidence="3">2.7.7.65</ecNumber>
    </submittedName>
</protein>
<keyword evidence="3" id="KW-0808">Transferase</keyword>
<dbReference type="PANTHER" id="PTHR46663">
    <property type="entry name" value="DIGUANYLATE CYCLASE DGCT-RELATED"/>
    <property type="match status" value="1"/>
</dbReference>
<dbReference type="InterPro" id="IPR052163">
    <property type="entry name" value="DGC-Regulatory_Protein"/>
</dbReference>
<evidence type="ECO:0000313" key="3">
    <source>
        <dbReference type="EMBL" id="MFF5297389.1"/>
    </source>
</evidence>
<dbReference type="InterPro" id="IPR000160">
    <property type="entry name" value="GGDEF_dom"/>
</dbReference>
<dbReference type="SMART" id="SM00267">
    <property type="entry name" value="GGDEF"/>
    <property type="match status" value="1"/>
</dbReference>
<keyword evidence="3" id="KW-0548">Nucleotidyltransferase</keyword>
<dbReference type="SUPFAM" id="SSF55073">
    <property type="entry name" value="Nucleotide cyclase"/>
    <property type="match status" value="1"/>
</dbReference>
<gene>
    <name evidence="3" type="ORF">ACFY35_48845</name>
</gene>
<comment type="caution">
    <text evidence="3">The sequence shown here is derived from an EMBL/GenBank/DDBJ whole genome shotgun (WGS) entry which is preliminary data.</text>
</comment>
<dbReference type="NCBIfam" id="TIGR00254">
    <property type="entry name" value="GGDEF"/>
    <property type="match status" value="1"/>
</dbReference>
<name>A0ABW6WXV3_9ACTN</name>
<dbReference type="GO" id="GO:0052621">
    <property type="term" value="F:diguanylate cyclase activity"/>
    <property type="evidence" value="ECO:0007669"/>
    <property type="project" value="UniProtKB-EC"/>
</dbReference>
<evidence type="ECO:0000259" key="2">
    <source>
        <dbReference type="PROSITE" id="PS50887"/>
    </source>
</evidence>
<dbReference type="InterPro" id="IPR043128">
    <property type="entry name" value="Rev_trsase/Diguanyl_cyclase"/>
</dbReference>
<dbReference type="InterPro" id="IPR029787">
    <property type="entry name" value="Nucleotide_cyclase"/>
</dbReference>
<feature type="region of interest" description="Disordered" evidence="1">
    <location>
        <begin position="519"/>
        <end position="541"/>
    </location>
</feature>